<proteinExistence type="predicted"/>
<sequence length="233" mass="26945">MRLLIVLLTITLTVSSEDSKSGLTKDEQEKLVAVLNEDRRKVFEKLNMTYSQVEYSKTLEVFIDSVENCKDWAKDRNHSRIVPLKLNDLAHQLYDEFRKGTEFDSRLPFFDPTVTQIGCSKTYQCYYKYEEDKLAGRVLESRGGCSFGRKEIPMAHVPDILFIAPPISKYGDLIGVQEPPGSMNELLKEEDEVISNSLSKLVFLNRMQSDDTWHEEEWKGVREKEETPTYTTI</sequence>
<accession>A0A1I7UP21</accession>
<dbReference type="Proteomes" id="UP000095282">
    <property type="component" value="Unplaced"/>
</dbReference>
<protein>
    <submittedName>
        <fullName evidence="3">Uncharacterized protein</fullName>
    </submittedName>
</protein>
<evidence type="ECO:0000313" key="3">
    <source>
        <dbReference type="WBParaSite" id="Csp11.Scaffold630.g17910.t1"/>
    </source>
</evidence>
<dbReference type="eggNOG" id="ENOG502TIX2">
    <property type="taxonomic scope" value="Eukaryota"/>
</dbReference>
<feature type="chain" id="PRO_5009309178" evidence="1">
    <location>
        <begin position="17"/>
        <end position="233"/>
    </location>
</feature>
<keyword evidence="1" id="KW-0732">Signal</keyword>
<keyword evidence="2" id="KW-1185">Reference proteome</keyword>
<organism evidence="2 3">
    <name type="scientific">Caenorhabditis tropicalis</name>
    <dbReference type="NCBI Taxonomy" id="1561998"/>
    <lineage>
        <taxon>Eukaryota</taxon>
        <taxon>Metazoa</taxon>
        <taxon>Ecdysozoa</taxon>
        <taxon>Nematoda</taxon>
        <taxon>Chromadorea</taxon>
        <taxon>Rhabditida</taxon>
        <taxon>Rhabditina</taxon>
        <taxon>Rhabditomorpha</taxon>
        <taxon>Rhabditoidea</taxon>
        <taxon>Rhabditidae</taxon>
        <taxon>Peloderinae</taxon>
        <taxon>Caenorhabditis</taxon>
    </lineage>
</organism>
<evidence type="ECO:0000256" key="1">
    <source>
        <dbReference type="SAM" id="SignalP"/>
    </source>
</evidence>
<name>A0A1I7UP21_9PELO</name>
<reference evidence="3" key="1">
    <citation type="submission" date="2016-11" db="UniProtKB">
        <authorList>
            <consortium name="WormBaseParasite"/>
        </authorList>
    </citation>
    <scope>IDENTIFICATION</scope>
</reference>
<evidence type="ECO:0000313" key="2">
    <source>
        <dbReference type="Proteomes" id="UP000095282"/>
    </source>
</evidence>
<dbReference type="AlphaFoldDB" id="A0A1I7UP21"/>
<dbReference type="WBParaSite" id="Csp11.Scaffold630.g17910.t1">
    <property type="protein sequence ID" value="Csp11.Scaffold630.g17910.t1"/>
    <property type="gene ID" value="Csp11.Scaffold630.g17910"/>
</dbReference>
<feature type="signal peptide" evidence="1">
    <location>
        <begin position="1"/>
        <end position="16"/>
    </location>
</feature>